<protein>
    <submittedName>
        <fullName evidence="5">Homocysteine S-methyltransferase family protein</fullName>
    </submittedName>
</protein>
<evidence type="ECO:0000256" key="2">
    <source>
        <dbReference type="ARBA" id="ARBA00022679"/>
    </source>
</evidence>
<evidence type="ECO:0000256" key="3">
    <source>
        <dbReference type="PROSITE-ProRule" id="PRU00333"/>
    </source>
</evidence>
<dbReference type="PROSITE" id="PS50970">
    <property type="entry name" value="HCY"/>
    <property type="match status" value="1"/>
</dbReference>
<dbReference type="InterPro" id="IPR003726">
    <property type="entry name" value="HCY_dom"/>
</dbReference>
<dbReference type="GO" id="GO:0008168">
    <property type="term" value="F:methyltransferase activity"/>
    <property type="evidence" value="ECO:0007669"/>
    <property type="project" value="UniProtKB-KW"/>
</dbReference>
<gene>
    <name evidence="5" type="ORF">KH142_04450</name>
</gene>
<evidence type="ECO:0000313" key="5">
    <source>
        <dbReference type="EMBL" id="MBS6940724.1"/>
    </source>
</evidence>
<evidence type="ECO:0000256" key="1">
    <source>
        <dbReference type="ARBA" id="ARBA00022603"/>
    </source>
</evidence>
<dbReference type="PANTHER" id="PTHR11103">
    <property type="entry name" value="SLR1189 PROTEIN"/>
    <property type="match status" value="1"/>
</dbReference>
<dbReference type="Pfam" id="PF02574">
    <property type="entry name" value="S-methyl_trans"/>
    <property type="match status" value="1"/>
</dbReference>
<keyword evidence="1" id="KW-0489">Methyltransferase</keyword>
<dbReference type="PANTHER" id="PTHR11103:SF18">
    <property type="entry name" value="SLR1189 PROTEIN"/>
    <property type="match status" value="1"/>
</dbReference>
<dbReference type="GO" id="GO:0032259">
    <property type="term" value="P:methylation"/>
    <property type="evidence" value="ECO:0007669"/>
    <property type="project" value="UniProtKB-KW"/>
</dbReference>
<evidence type="ECO:0000259" key="4">
    <source>
        <dbReference type="PROSITE" id="PS50970"/>
    </source>
</evidence>
<proteinExistence type="predicted"/>
<name>A0A943UT04_9ACTN</name>
<organism evidence="5 6">
    <name type="scientific">Slackia piriformis</name>
    <dbReference type="NCBI Taxonomy" id="626934"/>
    <lineage>
        <taxon>Bacteria</taxon>
        <taxon>Bacillati</taxon>
        <taxon>Actinomycetota</taxon>
        <taxon>Coriobacteriia</taxon>
        <taxon>Eggerthellales</taxon>
        <taxon>Eggerthellaceae</taxon>
        <taxon>Slackia</taxon>
    </lineage>
</organism>
<comment type="caution">
    <text evidence="5">The sequence shown here is derived from an EMBL/GenBank/DDBJ whole genome shotgun (WGS) entry which is preliminary data.</text>
</comment>
<feature type="domain" description="Hcy-binding" evidence="4">
    <location>
        <begin position="1"/>
        <end position="290"/>
    </location>
</feature>
<dbReference type="AlphaFoldDB" id="A0A943UT04"/>
<comment type="caution">
    <text evidence="3">Lacks conserved residue(s) required for the propagation of feature annotation.</text>
</comment>
<dbReference type="EMBL" id="JAGZSV010000060">
    <property type="protein sequence ID" value="MBS6940724.1"/>
    <property type="molecule type" value="Genomic_DNA"/>
</dbReference>
<dbReference type="Gene3D" id="3.20.20.330">
    <property type="entry name" value="Homocysteine-binding-like domain"/>
    <property type="match status" value="1"/>
</dbReference>
<keyword evidence="2" id="KW-0808">Transferase</keyword>
<reference evidence="5" key="1">
    <citation type="submission" date="2021-02" db="EMBL/GenBank/DDBJ databases">
        <title>Infant gut strain persistence is associated with maternal origin, phylogeny, and functional potential including surface adhesion and iron acquisition.</title>
        <authorList>
            <person name="Lou Y.C."/>
        </authorList>
    </citation>
    <scope>NUCLEOTIDE SEQUENCE</scope>
    <source>
        <strain evidence="5">L2_039_000G1_dasL2_039_000G1_concoct_11</strain>
    </source>
</reference>
<accession>A0A943UT04</accession>
<dbReference type="Proteomes" id="UP000727506">
    <property type="component" value="Unassembled WGS sequence"/>
</dbReference>
<sequence>MADIEIRFHKDMLVLSAPVDYALERQGVDMAADGEFVSLMEPETVRDAMKLEVMAGAHCLVTNTEGICESRLAHKRMDGRAEELAQAALACVQECKPQHVVCEVGACGLPLDAASEASRLQNMEQYEHAVRAFGDAPYDAVLLNGLRSVQDVRCAIQGARNATDRPVFASVDLDDEGLFGGCAIDEVAVALDAADVVGISCAADAQTCAAAVRRLASLTDKPLLAQIRIKAATQSEKRRAMLGTPIPGNPYALPDALADAAIVLRAAGAQFLRVCGQATPACTGALAVAVAGTDCVR</sequence>
<dbReference type="SUPFAM" id="SSF82282">
    <property type="entry name" value="Homocysteine S-methyltransferase"/>
    <property type="match status" value="1"/>
</dbReference>
<dbReference type="InterPro" id="IPR036589">
    <property type="entry name" value="HCY_dom_sf"/>
</dbReference>
<evidence type="ECO:0000313" key="6">
    <source>
        <dbReference type="Proteomes" id="UP000727506"/>
    </source>
</evidence>